<proteinExistence type="predicted"/>
<dbReference type="KEGG" id="hazt:125177647"/>
<organism evidence="2 3">
    <name type="scientific">Hyalella azteca</name>
    <name type="common">Amphipod</name>
    <dbReference type="NCBI Taxonomy" id="294128"/>
    <lineage>
        <taxon>Eukaryota</taxon>
        <taxon>Metazoa</taxon>
        <taxon>Ecdysozoa</taxon>
        <taxon>Arthropoda</taxon>
        <taxon>Crustacea</taxon>
        <taxon>Multicrustacea</taxon>
        <taxon>Malacostraca</taxon>
        <taxon>Eumalacostraca</taxon>
        <taxon>Peracarida</taxon>
        <taxon>Amphipoda</taxon>
        <taxon>Senticaudata</taxon>
        <taxon>Talitrida</taxon>
        <taxon>Talitroidea</taxon>
        <taxon>Hyalellidae</taxon>
        <taxon>Hyalella</taxon>
    </lineage>
</organism>
<dbReference type="GeneID" id="125177647"/>
<feature type="region of interest" description="Disordered" evidence="1">
    <location>
        <begin position="487"/>
        <end position="512"/>
    </location>
</feature>
<feature type="region of interest" description="Disordered" evidence="1">
    <location>
        <begin position="533"/>
        <end position="564"/>
    </location>
</feature>
<gene>
    <name evidence="3" type="primary">LOC125177647</name>
</gene>
<sequence length="963" mass="107259">MPPRIPSCVPPTNLKSAKTLKDTAFATVLANRLRKTTARSEIFDASFDLYDGEDMFSVKRKRSFSEGNLVDILPPQHPGPISVGEGRISALRSISSKSKIREIIRNRRATLGGKLVRNRRSKFEYKSSRRLLPSRTPAADSDAEEVLEDKAGNGDGLASLVYLRNILKKTHSDSALDALNFHSRLMPLDFLERNDKPAEAPFLPVKAGFGSNENTLYERGKNFSSEQSFHDRNQRTQSGVPNIDSFTAKTPTQDSEIRSSTEPNSLHVAEESNSTKVFVDESRSKNFAITWNGASRSAEGSSSRSGADFSSTLDRKEDLLSAAGRNFVENTSSNQKKVVERNFSVAKLCGEHRAANEQHANTAKKLFSRRTSPSPRGNKLSPPRSSTSVRDLVKKFSSMDSLDLTESNLPPRFSRITKLKLQATQSQEAKCANSEKSYKFRTGLERKSSLKTISYDFEGTKNHLTMKMVKVNQPPFYKTNFKHHSTSELVQEEHHSDVLSSKRPQNCNKSFDIEGSSKKMILNSKVSSFALEKSSDSFNEPKQNGVKSIQEFHRLKPPMKSNSFRRYSSVAPLRRLHMHHEEPLLGEGPKSLDSILNQRLGPESENDASHTGKPKDFTHVKQSSFQKLKESFVGFSCKNSRSKSLKDIAATHDFGTSNLGANDCLLEAPSTRSNWETCVPLKTLKTWTDIARLPMRHSFRRANVAVATENADVPISQVPSTAAPNSSAHEVPISNCLCAEVNPPGVFLVPGVNVKTEWNCEPGYAQASMRRYSFNMDFPPRQSDAQGVSDDHKRSCSSANQESYKGSLISQFLRSRNIAPDSVIGKNTFKGGFFPTKYAGIRKHSWCPNSSYAIYSHSPEMCNFRRHSLSELSPPEIFLHGGDKPKRLTPSSFYPLTLCPHSPSVQDVVQTCTINSLPSVPLHPSLRWSPPADPPYFCTKMCNPSEDPLATYSIRPIMAKKEC</sequence>
<evidence type="ECO:0000256" key="1">
    <source>
        <dbReference type="SAM" id="MobiDB-lite"/>
    </source>
</evidence>
<feature type="region of interest" description="Disordered" evidence="1">
    <location>
        <begin position="224"/>
        <end position="273"/>
    </location>
</feature>
<keyword evidence="2" id="KW-1185">Reference proteome</keyword>
<feature type="region of interest" description="Disordered" evidence="1">
    <location>
        <begin position="354"/>
        <end position="390"/>
    </location>
</feature>
<reference evidence="3" key="1">
    <citation type="submission" date="2025-08" db="UniProtKB">
        <authorList>
            <consortium name="RefSeq"/>
        </authorList>
    </citation>
    <scope>IDENTIFICATION</scope>
    <source>
        <tissue evidence="3">Whole organism</tissue>
    </source>
</reference>
<feature type="compositionally biased region" description="Polar residues" evidence="1">
    <location>
        <begin position="235"/>
        <end position="264"/>
    </location>
</feature>
<name>A0A979FGM1_HYAAZ</name>
<dbReference type="RefSeq" id="XP_047735752.1">
    <property type="nucleotide sequence ID" value="XM_047879796.1"/>
</dbReference>
<dbReference type="AlphaFoldDB" id="A0A979FGM1"/>
<accession>A0A979FGM1</accession>
<feature type="region of interest" description="Disordered" evidence="1">
    <location>
        <begin position="780"/>
        <end position="800"/>
    </location>
</feature>
<feature type="compositionally biased region" description="Polar residues" evidence="1">
    <location>
        <begin position="536"/>
        <end position="547"/>
    </location>
</feature>
<dbReference type="Proteomes" id="UP000694843">
    <property type="component" value="Unplaced"/>
</dbReference>
<evidence type="ECO:0000313" key="2">
    <source>
        <dbReference type="Proteomes" id="UP000694843"/>
    </source>
</evidence>
<protein>
    <submittedName>
        <fullName evidence="3">Uncharacterized protein LOC125177647</fullName>
    </submittedName>
</protein>
<evidence type="ECO:0000313" key="3">
    <source>
        <dbReference type="RefSeq" id="XP_047735752.1"/>
    </source>
</evidence>
<feature type="compositionally biased region" description="Polar residues" evidence="1">
    <location>
        <begin position="498"/>
        <end position="509"/>
    </location>
</feature>